<reference evidence="1 2" key="1">
    <citation type="submission" date="2017-06" db="EMBL/GenBank/DDBJ databases">
        <authorList>
            <person name="Kim H.J."/>
            <person name="Triplett B.A."/>
        </authorList>
    </citation>
    <scope>NUCLEOTIDE SEQUENCE [LARGE SCALE GENOMIC DNA]</scope>
    <source>
        <strain evidence="1 2">DSM 14713</strain>
    </source>
</reference>
<keyword evidence="2" id="KW-1185">Reference proteome</keyword>
<evidence type="ECO:0000313" key="1">
    <source>
        <dbReference type="EMBL" id="ATB29552.1"/>
    </source>
</evidence>
<dbReference type="RefSeq" id="WP_095978100.1">
    <property type="nucleotide sequence ID" value="NZ_CP022163.1"/>
</dbReference>
<sequence>MTLRVQLIVTGELEQLGLHLSLRKLFAHTGADVEFLRPLKTQDFTSNRVGALLPQEQATRSLAAKLAGALVASVYPGRGGDLQADHVIAVDDLELSNADQPAHVLEYFRHAVKAHVEQHFASEATRTRVYQRLCEHGSFHLLNPMVETYFFGEPAALVRAKAHLAPNRFAPERDLEDFEVEDPAYLAPAPSTAPWKREPRHRHPKHYVQYLCDPIGTRLRAYRETHEGFDALQVLDWTEVLREESGASFARALVDDLADALNVPSPCPGKCAPLTTRKGGGLLRNI</sequence>
<dbReference type="EMBL" id="CP022163">
    <property type="protein sequence ID" value="ATB29552.1"/>
    <property type="molecule type" value="Genomic_DNA"/>
</dbReference>
<dbReference type="OrthoDB" id="5515017at2"/>
<gene>
    <name evidence="1" type="ORF">MEBOL_003007</name>
</gene>
<organism evidence="1 2">
    <name type="scientific">Melittangium boletus DSM 14713</name>
    <dbReference type="NCBI Taxonomy" id="1294270"/>
    <lineage>
        <taxon>Bacteria</taxon>
        <taxon>Pseudomonadati</taxon>
        <taxon>Myxococcota</taxon>
        <taxon>Myxococcia</taxon>
        <taxon>Myxococcales</taxon>
        <taxon>Cystobacterineae</taxon>
        <taxon>Archangiaceae</taxon>
        <taxon>Melittangium</taxon>
    </lineage>
</organism>
<name>A0A250IEG5_9BACT</name>
<dbReference type="KEGG" id="mbd:MEBOL_003007"/>
<dbReference type="AlphaFoldDB" id="A0A250IEG5"/>
<evidence type="ECO:0000313" key="2">
    <source>
        <dbReference type="Proteomes" id="UP000217289"/>
    </source>
</evidence>
<dbReference type="Proteomes" id="UP000217289">
    <property type="component" value="Chromosome"/>
</dbReference>
<proteinExistence type="predicted"/>
<accession>A0A250IEG5</accession>
<protein>
    <submittedName>
        <fullName evidence="1">Uncharacterized protein</fullName>
    </submittedName>
</protein>